<dbReference type="EMBL" id="AP018316">
    <property type="protein sequence ID" value="BAZ87816.1"/>
    <property type="molecule type" value="Genomic_DNA"/>
</dbReference>
<dbReference type="Proteomes" id="UP000218702">
    <property type="component" value="Chromosome"/>
</dbReference>
<keyword evidence="2" id="KW-1185">Reference proteome</keyword>
<name>A0A1Z4V8C2_9CYAN</name>
<organism evidence="1 2">
    <name type="scientific">Dolichospermum compactum NIES-806</name>
    <dbReference type="NCBI Taxonomy" id="1973481"/>
    <lineage>
        <taxon>Bacteria</taxon>
        <taxon>Bacillati</taxon>
        <taxon>Cyanobacteriota</taxon>
        <taxon>Cyanophyceae</taxon>
        <taxon>Nostocales</taxon>
        <taxon>Aphanizomenonaceae</taxon>
        <taxon>Dolichospermum</taxon>
        <taxon>Dolichospermum compactum</taxon>
    </lineage>
</organism>
<protein>
    <submittedName>
        <fullName evidence="1">Uncharacterized protein</fullName>
    </submittedName>
</protein>
<dbReference type="AlphaFoldDB" id="A0A1Z4V8C2"/>
<proteinExistence type="predicted"/>
<evidence type="ECO:0000313" key="2">
    <source>
        <dbReference type="Proteomes" id="UP000218702"/>
    </source>
</evidence>
<dbReference type="KEGG" id="dcm:NIES806_40470"/>
<sequence>MTPLTKTVVISQLSATQSLQGVSLVYQPLATQSLQGVSHIQFQQKSFGLLNSFGLSKIQELIQNLSNLEGVESVKAVLKNVHSVVFQIKLSTLSEQETPDDFEYEIEVNDSEQIWKEAQDLVLKTCCHLRDITGEKWYFFTQIVEDFTNPLLDS</sequence>
<reference evidence="1 2" key="1">
    <citation type="submission" date="2017-06" db="EMBL/GenBank/DDBJ databases">
        <title>Genome sequencing of cyanobaciteial culture collection at National Institute for Environmental Studies (NIES).</title>
        <authorList>
            <person name="Hirose Y."/>
            <person name="Shimura Y."/>
            <person name="Fujisawa T."/>
            <person name="Nakamura Y."/>
            <person name="Kawachi M."/>
        </authorList>
    </citation>
    <scope>NUCLEOTIDE SEQUENCE [LARGE SCALE GENOMIC DNA]</scope>
    <source>
        <strain evidence="1 2">NIES-806</strain>
    </source>
</reference>
<gene>
    <name evidence="1" type="ORF">NIES806_40470</name>
</gene>
<evidence type="ECO:0000313" key="1">
    <source>
        <dbReference type="EMBL" id="BAZ87816.1"/>
    </source>
</evidence>
<dbReference type="RefSeq" id="WP_096670035.1">
    <property type="nucleotide sequence ID" value="NZ_AP018316.1"/>
</dbReference>
<accession>A0A1Z4V8C2</accession>